<name>A0AB39R0D3_9ACTN</name>
<dbReference type="EMBL" id="CP163441">
    <property type="protein sequence ID" value="XDQ47872.1"/>
    <property type="molecule type" value="Genomic_DNA"/>
</dbReference>
<dbReference type="SMART" id="SM00331">
    <property type="entry name" value="PP2C_SIG"/>
    <property type="match status" value="1"/>
</dbReference>
<sequence length="551" mass="55772">MTGTRARNPASHGSGQAPGRPGRKLLDTLLDLVDQAVVVCDASGVVRWCNGRTGVYFPGLRPGTTPDPATAGPLGQAVVASAVRFDAEFLGRRLSGHRSTVQDCSVWLVSDETGVRRCGAELRAERFRAAFLSEAGRRLGASLHHGRTARSVVELAVPALADAALLVLPPRGGHADWHRCAAPGAAVESGVLPVSSLDRVPQLGRALTGLSPRPAPCRPGGLGALGGAAPPDPGKGGESLVTALPGSGAPAGALVLVRSARAGGRPAADAALVRDFAFRAGTALSTAALYAEQAHTAAVLQSGLDPAPLPEVPGVRLGAAYRPAPDALGFGGDFYQVEPARDGGGGVTFTLGDVCGKGVEAAVLSGHVRQSLRTLTLVESRPLRVLDVLNQSLLEADSGRFASLVMGTARPGAQGTLDVVLAGGGHLPPLVLRRGGTVEAVDVGGMLVAALPDAEFGQAGVSLARDELILLYSDGVTEARGGPTGAEEYGAERLAHDLTGCAGMPAGAIAERIALRVAEWLAGRAHDDIAVLAIQSSSPSPGSSGAAGAPR</sequence>
<dbReference type="InterPro" id="IPR052016">
    <property type="entry name" value="Bact_Sigma-Reg"/>
</dbReference>
<proteinExistence type="predicted"/>
<dbReference type="PANTHER" id="PTHR43156">
    <property type="entry name" value="STAGE II SPORULATION PROTEIN E-RELATED"/>
    <property type="match status" value="1"/>
</dbReference>
<keyword evidence="1 4" id="KW-0378">Hydrolase</keyword>
<dbReference type="EC" id="3.1.3.16" evidence="4"/>
<dbReference type="Gene3D" id="3.60.40.10">
    <property type="entry name" value="PPM-type phosphatase domain"/>
    <property type="match status" value="1"/>
</dbReference>
<reference evidence="4" key="1">
    <citation type="submission" date="2024-07" db="EMBL/GenBank/DDBJ databases">
        <authorList>
            <person name="Yu S.T."/>
        </authorList>
    </citation>
    <scope>NUCLEOTIDE SEQUENCE</scope>
    <source>
        <strain evidence="4">R39</strain>
    </source>
</reference>
<evidence type="ECO:0000256" key="2">
    <source>
        <dbReference type="SAM" id="MobiDB-lite"/>
    </source>
</evidence>
<accession>A0AB39R0D3</accession>
<protein>
    <submittedName>
        <fullName evidence="4">PP2C family protein-serine/threonine phosphatase</fullName>
        <ecNumber evidence="4">3.1.3.16</ecNumber>
    </submittedName>
</protein>
<dbReference type="InterPro" id="IPR001932">
    <property type="entry name" value="PPM-type_phosphatase-like_dom"/>
</dbReference>
<dbReference type="Pfam" id="PF07228">
    <property type="entry name" value="SpoIIE"/>
    <property type="match status" value="1"/>
</dbReference>
<dbReference type="GO" id="GO:0004722">
    <property type="term" value="F:protein serine/threonine phosphatase activity"/>
    <property type="evidence" value="ECO:0007669"/>
    <property type="project" value="UniProtKB-EC"/>
</dbReference>
<dbReference type="AlphaFoldDB" id="A0AB39R0D3"/>
<organism evidence="4">
    <name type="scientific">Streptomyces sp. R39</name>
    <dbReference type="NCBI Taxonomy" id="3238631"/>
    <lineage>
        <taxon>Bacteria</taxon>
        <taxon>Bacillati</taxon>
        <taxon>Actinomycetota</taxon>
        <taxon>Actinomycetes</taxon>
        <taxon>Kitasatosporales</taxon>
        <taxon>Streptomycetaceae</taxon>
        <taxon>Streptomyces</taxon>
    </lineage>
</organism>
<dbReference type="SUPFAM" id="SSF81606">
    <property type="entry name" value="PP2C-like"/>
    <property type="match status" value="1"/>
</dbReference>
<gene>
    <name evidence="4" type="ORF">AB5J52_39530</name>
</gene>
<feature type="region of interest" description="Disordered" evidence="2">
    <location>
        <begin position="1"/>
        <end position="22"/>
    </location>
</feature>
<feature type="region of interest" description="Disordered" evidence="2">
    <location>
        <begin position="218"/>
        <end position="237"/>
    </location>
</feature>
<evidence type="ECO:0000256" key="1">
    <source>
        <dbReference type="ARBA" id="ARBA00022801"/>
    </source>
</evidence>
<dbReference type="RefSeq" id="WP_369226732.1">
    <property type="nucleotide sequence ID" value="NZ_CP163441.1"/>
</dbReference>
<evidence type="ECO:0000313" key="4">
    <source>
        <dbReference type="EMBL" id="XDQ47872.1"/>
    </source>
</evidence>
<dbReference type="InterPro" id="IPR036457">
    <property type="entry name" value="PPM-type-like_dom_sf"/>
</dbReference>
<feature type="domain" description="PPM-type phosphatase" evidence="3">
    <location>
        <begin position="315"/>
        <end position="536"/>
    </location>
</feature>
<dbReference type="PANTHER" id="PTHR43156:SF2">
    <property type="entry name" value="STAGE II SPORULATION PROTEIN E"/>
    <property type="match status" value="1"/>
</dbReference>
<evidence type="ECO:0000259" key="3">
    <source>
        <dbReference type="SMART" id="SM00331"/>
    </source>
</evidence>